<keyword evidence="1" id="KW-0472">Membrane</keyword>
<protein>
    <submittedName>
        <fullName evidence="2">Uncharacterized protein</fullName>
    </submittedName>
</protein>
<reference evidence="2" key="1">
    <citation type="journal article" date="2012" name="Science">
        <title>Fermentation, hydrogen, and sulfur metabolism in multiple uncultivated bacterial phyla.</title>
        <authorList>
            <person name="Wrighton K.C."/>
            <person name="Thomas B.C."/>
            <person name="Sharon I."/>
            <person name="Miller C.S."/>
            <person name="Castelle C.J."/>
            <person name="VerBerkmoes N.C."/>
            <person name="Wilkins M.J."/>
            <person name="Hettich R.L."/>
            <person name="Lipton M.S."/>
            <person name="Williams K.H."/>
            <person name="Long P.E."/>
            <person name="Banfield J.F."/>
        </authorList>
    </citation>
    <scope>NUCLEOTIDE SEQUENCE [LARGE SCALE GENOMIC DNA]</scope>
</reference>
<name>K1YM79_9BACT</name>
<evidence type="ECO:0000313" key="2">
    <source>
        <dbReference type="EMBL" id="EKD44090.1"/>
    </source>
</evidence>
<feature type="transmembrane region" description="Helical" evidence="1">
    <location>
        <begin position="156"/>
        <end position="173"/>
    </location>
</feature>
<evidence type="ECO:0000256" key="1">
    <source>
        <dbReference type="SAM" id="Phobius"/>
    </source>
</evidence>
<accession>K1YM79</accession>
<feature type="transmembrane region" description="Helical" evidence="1">
    <location>
        <begin position="325"/>
        <end position="342"/>
    </location>
</feature>
<organism evidence="2">
    <name type="scientific">uncultured bacterium</name>
    <name type="common">gcode 4</name>
    <dbReference type="NCBI Taxonomy" id="1234023"/>
    <lineage>
        <taxon>Bacteria</taxon>
        <taxon>environmental samples</taxon>
    </lineage>
</organism>
<dbReference type="AlphaFoldDB" id="K1YM79"/>
<proteinExistence type="predicted"/>
<feature type="transmembrane region" description="Helical" evidence="1">
    <location>
        <begin position="45"/>
        <end position="65"/>
    </location>
</feature>
<feature type="transmembrane region" description="Helical" evidence="1">
    <location>
        <begin position="6"/>
        <end position="24"/>
    </location>
</feature>
<comment type="caution">
    <text evidence="2">The sequence shown here is derived from an EMBL/GenBank/DDBJ whole genome shotgun (WGS) entry which is preliminary data.</text>
</comment>
<feature type="transmembrane region" description="Helical" evidence="1">
    <location>
        <begin position="278"/>
        <end position="295"/>
    </location>
</feature>
<gene>
    <name evidence="2" type="ORF">ACD_71C00241G0007</name>
</gene>
<keyword evidence="1" id="KW-0812">Transmembrane</keyword>
<keyword evidence="1" id="KW-1133">Transmembrane helix</keyword>
<dbReference type="EMBL" id="AMFJ01028972">
    <property type="protein sequence ID" value="EKD44090.1"/>
    <property type="molecule type" value="Genomic_DNA"/>
</dbReference>
<feature type="transmembrane region" description="Helical" evidence="1">
    <location>
        <begin position="180"/>
        <end position="201"/>
    </location>
</feature>
<feature type="transmembrane region" description="Helical" evidence="1">
    <location>
        <begin position="77"/>
        <end position="96"/>
    </location>
</feature>
<feature type="transmembrane region" description="Helical" evidence="1">
    <location>
        <begin position="354"/>
        <end position="370"/>
    </location>
</feature>
<sequence>MLSQKIRNNATIGYFFLGWMFLLAKKNPDFQDPFIQNHAKNATKGHGFFLISYVIYSYFLSQFFFHNIPIVNLSIDRLIHFAFFVALTLFILYGIYNSQKGGSVAEVGDIFSFGNAYTSIWYENATETERMMFFLSYIPFLGMIIAKRYQNVITTTGARLSSIFAFLYLLYFVSSGFDSFAMILLFVYIFIIVFLWVQFFMGNTYISYSLLSRIPSMDACYVTLRSLPRYVGEIMGVIREKHEQVSFANCLKKTRERDSISHDSLANYFTADRIPFKPLWIFIPLVNLVFLPKILTDRKTKYIIAIGQGLVMTGIFVAISLMYGFSSSLLLFLLFPIFYAIARVTSDPFQKIPLVYELYALINTLSFWLLRNTRKIQEVKAQEKSVSFKV</sequence>